<evidence type="ECO:0000313" key="4">
    <source>
        <dbReference type="Proteomes" id="UP000247790"/>
    </source>
</evidence>
<dbReference type="AlphaFoldDB" id="A0A2V4V312"/>
<dbReference type="Proteomes" id="UP000509327">
    <property type="component" value="Chromosome"/>
</dbReference>
<evidence type="ECO:0000313" key="5">
    <source>
        <dbReference type="Proteomes" id="UP000509327"/>
    </source>
</evidence>
<dbReference type="OrthoDB" id="2082320at2"/>
<evidence type="ECO:0000313" key="2">
    <source>
        <dbReference type="EMBL" id="PYE43206.1"/>
    </source>
</evidence>
<reference evidence="2 4" key="1">
    <citation type="submission" date="2018-06" db="EMBL/GenBank/DDBJ databases">
        <title>Genomic Encyclopedia of Type Strains, Phase III (KMG-III): the genomes of soil and plant-associated and newly described type strains.</title>
        <authorList>
            <person name="Whitman W."/>
        </authorList>
    </citation>
    <scope>NUCLEOTIDE SEQUENCE [LARGE SCALE GENOMIC DNA]</scope>
    <source>
        <strain evidence="2 4">CECT 7022</strain>
    </source>
</reference>
<keyword evidence="5" id="KW-1185">Reference proteome</keyword>
<organism evidence="2 4">
    <name type="scientific">Paenibacillus barcinonensis</name>
    <dbReference type="NCBI Taxonomy" id="198119"/>
    <lineage>
        <taxon>Bacteria</taxon>
        <taxon>Bacillati</taxon>
        <taxon>Bacillota</taxon>
        <taxon>Bacilli</taxon>
        <taxon>Bacillales</taxon>
        <taxon>Paenibacillaceae</taxon>
        <taxon>Paenibacillus</taxon>
    </lineage>
</organism>
<sequence length="182" mass="20824">MENSFSKILGVFIAIILLFLYPLFQQAQRQDDLSQLVVHSAVTTFVDSARTKGYITPEMYTEFNQKLGATGNQYDIQMEHLHKKYNPDYSDPANSTTFRESFTTYFDGHYNQEIMQRLFPSSPTSDVNRRYVMAVGDFFTVKVKNVNRTMATILNDVFTGGITNGNVKVYVPYGGMVINEDY</sequence>
<protein>
    <submittedName>
        <fullName evidence="2">Uncharacterized protein</fullName>
    </submittedName>
</protein>
<keyword evidence="1" id="KW-1133">Transmembrane helix</keyword>
<evidence type="ECO:0000256" key="1">
    <source>
        <dbReference type="SAM" id="Phobius"/>
    </source>
</evidence>
<dbReference type="EMBL" id="QJSW01000030">
    <property type="protein sequence ID" value="PYE43206.1"/>
    <property type="molecule type" value="Genomic_DNA"/>
</dbReference>
<proteinExistence type="predicted"/>
<gene>
    <name evidence="2" type="ORF">DFQ00_13014</name>
    <name evidence="3" type="ORF">HUB98_12220</name>
</gene>
<keyword evidence="1" id="KW-0472">Membrane</keyword>
<evidence type="ECO:0000313" key="3">
    <source>
        <dbReference type="EMBL" id="QKS57018.1"/>
    </source>
</evidence>
<feature type="transmembrane region" description="Helical" evidence="1">
    <location>
        <begin position="6"/>
        <end position="24"/>
    </location>
</feature>
<dbReference type="RefSeq" id="WP_110899372.1">
    <property type="nucleotide sequence ID" value="NZ_CP054614.1"/>
</dbReference>
<keyword evidence="1" id="KW-0812">Transmembrane</keyword>
<dbReference type="EMBL" id="CP054614">
    <property type="protein sequence ID" value="QKS57018.1"/>
    <property type="molecule type" value="Genomic_DNA"/>
</dbReference>
<name>A0A2V4V312_PAEBA</name>
<dbReference type="Proteomes" id="UP000247790">
    <property type="component" value="Unassembled WGS sequence"/>
</dbReference>
<accession>A0A2V4V312</accession>
<reference evidence="3 5" key="2">
    <citation type="submission" date="2020-06" db="EMBL/GenBank/DDBJ databases">
        <title>Complete genome of Paenibacillus barcinonensis KACC11450.</title>
        <authorList>
            <person name="Kim M."/>
            <person name="Park Y.-J."/>
            <person name="Shin J.-H."/>
        </authorList>
    </citation>
    <scope>NUCLEOTIDE SEQUENCE [LARGE SCALE GENOMIC DNA]</scope>
    <source>
        <strain evidence="3 5">KACC11450</strain>
    </source>
</reference>